<proteinExistence type="predicted"/>
<feature type="transmembrane region" description="Helical" evidence="1">
    <location>
        <begin position="70"/>
        <end position="87"/>
    </location>
</feature>
<feature type="transmembrane region" description="Helical" evidence="1">
    <location>
        <begin position="46"/>
        <end position="63"/>
    </location>
</feature>
<sequence>MRPINELPMRRLTLSLATLVLLMTILSTWAIQYLPDEPLHLRRNLTFYAAFVLVVSGLGLLGGIQRNATLINLFASHLLLDAVLYFIPRVLLLNTSFQLPSAVCTTAAPAAHIDIRDDIVYRVGKDTFADRAWATVSKSQWITGESCSSWTWGIELVFLVAMMVVMSGQVWLALRVRRYALWLDRQEKQQVRLAKLSKTEVC</sequence>
<protein>
    <recommendedName>
        <fullName evidence="4">MARVEL domain-containing protein</fullName>
    </recommendedName>
</protein>
<reference evidence="2 3" key="1">
    <citation type="submission" date="2019-07" db="EMBL/GenBank/DDBJ databases">
        <title>Finished genome of Venturia effusa.</title>
        <authorList>
            <person name="Young C.A."/>
            <person name="Cox M.P."/>
            <person name="Ganley A.R.D."/>
            <person name="David W.J."/>
        </authorList>
    </citation>
    <scope>NUCLEOTIDE SEQUENCE [LARGE SCALE GENOMIC DNA]</scope>
    <source>
        <strain evidence="3">albino</strain>
    </source>
</reference>
<keyword evidence="1" id="KW-0812">Transmembrane</keyword>
<keyword evidence="3" id="KW-1185">Reference proteome</keyword>
<keyword evidence="1" id="KW-0472">Membrane</keyword>
<dbReference type="AlphaFoldDB" id="A0A517LHN2"/>
<evidence type="ECO:0008006" key="4">
    <source>
        <dbReference type="Google" id="ProtNLM"/>
    </source>
</evidence>
<evidence type="ECO:0000256" key="1">
    <source>
        <dbReference type="SAM" id="Phobius"/>
    </source>
</evidence>
<evidence type="ECO:0000313" key="2">
    <source>
        <dbReference type="EMBL" id="QDS75086.1"/>
    </source>
</evidence>
<gene>
    <name evidence="2" type="ORF">FKW77_006932</name>
</gene>
<name>A0A517LHN2_9PEZI</name>
<feature type="transmembrane region" description="Helical" evidence="1">
    <location>
        <begin position="150"/>
        <end position="174"/>
    </location>
</feature>
<dbReference type="STRING" id="50376.A0A517LHN2"/>
<dbReference type="EMBL" id="CP042196">
    <property type="protein sequence ID" value="QDS75086.1"/>
    <property type="molecule type" value="Genomic_DNA"/>
</dbReference>
<dbReference type="Proteomes" id="UP000316270">
    <property type="component" value="Chromosome 12"/>
</dbReference>
<accession>A0A517LHN2</accession>
<keyword evidence="1" id="KW-1133">Transmembrane helix</keyword>
<dbReference type="OrthoDB" id="5392605at2759"/>
<evidence type="ECO:0000313" key="3">
    <source>
        <dbReference type="Proteomes" id="UP000316270"/>
    </source>
</evidence>
<organism evidence="2 3">
    <name type="scientific">Venturia effusa</name>
    <dbReference type="NCBI Taxonomy" id="50376"/>
    <lineage>
        <taxon>Eukaryota</taxon>
        <taxon>Fungi</taxon>
        <taxon>Dikarya</taxon>
        <taxon>Ascomycota</taxon>
        <taxon>Pezizomycotina</taxon>
        <taxon>Dothideomycetes</taxon>
        <taxon>Pleosporomycetidae</taxon>
        <taxon>Venturiales</taxon>
        <taxon>Venturiaceae</taxon>
        <taxon>Venturia</taxon>
    </lineage>
</organism>